<feature type="compositionally biased region" description="Acidic residues" evidence="1">
    <location>
        <begin position="20"/>
        <end position="33"/>
    </location>
</feature>
<dbReference type="AlphaFoldDB" id="A0A223E1U0"/>
<gene>
    <name evidence="3" type="ORF">AP3564_01755</name>
</gene>
<keyword evidence="2" id="KW-0472">Membrane</keyword>
<evidence type="ECO:0000256" key="2">
    <source>
        <dbReference type="SAM" id="Phobius"/>
    </source>
</evidence>
<feature type="compositionally biased region" description="Low complexity" evidence="1">
    <location>
        <begin position="1"/>
        <end position="19"/>
    </location>
</feature>
<name>A0A223E1U0_9BACI</name>
<dbReference type="EMBL" id="CP017703">
    <property type="protein sequence ID" value="ASS89161.1"/>
    <property type="molecule type" value="Genomic_DNA"/>
</dbReference>
<evidence type="ECO:0000313" key="3">
    <source>
        <dbReference type="EMBL" id="ASS89161.1"/>
    </source>
</evidence>
<dbReference type="RefSeq" id="WP_157727861.1">
    <property type="nucleotide sequence ID" value="NZ_CP017703.1"/>
</dbReference>
<reference evidence="3 4" key="1">
    <citation type="submission" date="2016-10" db="EMBL/GenBank/DDBJ databases">
        <title>The whole genome sequencing and assembly of Aeribacillus pallidus KCTC3564 strain.</title>
        <authorList>
            <person name="Lee Y.-J."/>
            <person name="Park M.-K."/>
            <person name="Yi H."/>
            <person name="Bahn Y.-S."/>
            <person name="Kim J.F."/>
            <person name="Lee D.-W."/>
        </authorList>
    </citation>
    <scope>NUCLEOTIDE SEQUENCE [LARGE SCALE GENOMIC DNA]</scope>
    <source>
        <strain evidence="3 4">KCTC3564</strain>
    </source>
</reference>
<keyword evidence="2" id="KW-1133">Transmembrane helix</keyword>
<sequence length="92" mass="10213">MLAEPEQPGENPEQPAEPEQPGEDPEQPAEPEQPEEKIGQPTKSEQLAEEKKELEGKKLPNTATNQFNFLLIGIILLGMGSICFAVVRKKYN</sequence>
<evidence type="ECO:0000256" key="1">
    <source>
        <dbReference type="SAM" id="MobiDB-lite"/>
    </source>
</evidence>
<dbReference type="Proteomes" id="UP000214606">
    <property type="component" value="Chromosome"/>
</dbReference>
<dbReference type="NCBIfam" id="TIGR01167">
    <property type="entry name" value="LPXTG_anchor"/>
    <property type="match status" value="1"/>
</dbReference>
<keyword evidence="2" id="KW-0812">Transmembrane</keyword>
<evidence type="ECO:0000313" key="4">
    <source>
        <dbReference type="Proteomes" id="UP000214606"/>
    </source>
</evidence>
<protein>
    <recommendedName>
        <fullName evidence="5">Gram-positive cocci surface proteins LPxTG domain-containing protein</fullName>
    </recommendedName>
</protein>
<feature type="compositionally biased region" description="Basic and acidic residues" evidence="1">
    <location>
        <begin position="46"/>
        <end position="58"/>
    </location>
</feature>
<evidence type="ECO:0008006" key="5">
    <source>
        <dbReference type="Google" id="ProtNLM"/>
    </source>
</evidence>
<accession>A0A223E1U0</accession>
<feature type="transmembrane region" description="Helical" evidence="2">
    <location>
        <begin position="67"/>
        <end position="87"/>
    </location>
</feature>
<organism evidence="3 4">
    <name type="scientific">Aeribacillus pallidus</name>
    <dbReference type="NCBI Taxonomy" id="33936"/>
    <lineage>
        <taxon>Bacteria</taxon>
        <taxon>Bacillati</taxon>
        <taxon>Bacillota</taxon>
        <taxon>Bacilli</taxon>
        <taxon>Bacillales</taxon>
        <taxon>Bacillaceae</taxon>
        <taxon>Aeribacillus</taxon>
    </lineage>
</organism>
<feature type="region of interest" description="Disordered" evidence="1">
    <location>
        <begin position="1"/>
        <end position="62"/>
    </location>
</feature>
<proteinExistence type="predicted"/>
<dbReference type="KEGG" id="apak:AP3564_01755"/>